<feature type="compositionally biased region" description="Low complexity" evidence="3">
    <location>
        <begin position="304"/>
        <end position="314"/>
    </location>
</feature>
<feature type="domain" description="EML-like first beta-propeller" evidence="4">
    <location>
        <begin position="15"/>
        <end position="236"/>
    </location>
</feature>
<accession>A0ABN9LJ34</accession>
<keyword evidence="2" id="KW-0677">Repeat</keyword>
<feature type="compositionally biased region" description="Pro residues" evidence="3">
    <location>
        <begin position="275"/>
        <end position="303"/>
    </location>
</feature>
<comment type="caution">
    <text evidence="5">The sequence shown here is derived from an EMBL/GenBank/DDBJ whole genome shotgun (WGS) entry which is preliminary data.</text>
</comment>
<evidence type="ECO:0000259" key="4">
    <source>
        <dbReference type="Pfam" id="PF23409"/>
    </source>
</evidence>
<feature type="compositionally biased region" description="Pro residues" evidence="3">
    <location>
        <begin position="315"/>
        <end position="346"/>
    </location>
</feature>
<dbReference type="PANTHER" id="PTHR13720:SF33">
    <property type="entry name" value="HELP DOMAIN-CONTAINING PROTEIN"/>
    <property type="match status" value="1"/>
</dbReference>
<dbReference type="InterPro" id="IPR055439">
    <property type="entry name" value="Beta-prop_EML_1st"/>
</dbReference>
<dbReference type="InterPro" id="IPR015943">
    <property type="entry name" value="WD40/YVTN_repeat-like_dom_sf"/>
</dbReference>
<dbReference type="InterPro" id="IPR050630">
    <property type="entry name" value="WD_repeat_EMAP"/>
</dbReference>
<reference evidence="5" key="1">
    <citation type="submission" date="2023-07" db="EMBL/GenBank/DDBJ databases">
        <authorList>
            <person name="Stuckert A."/>
        </authorList>
    </citation>
    <scope>NUCLEOTIDE SEQUENCE</scope>
</reference>
<gene>
    <name evidence="5" type="ORF">RIMI_LOCUS7965759</name>
</gene>
<dbReference type="Gene3D" id="2.130.10.10">
    <property type="entry name" value="YVTN repeat-like/Quinoprotein amine dehydrogenase"/>
    <property type="match status" value="1"/>
</dbReference>
<evidence type="ECO:0000256" key="1">
    <source>
        <dbReference type="ARBA" id="ARBA00022574"/>
    </source>
</evidence>
<evidence type="ECO:0000256" key="3">
    <source>
        <dbReference type="SAM" id="MobiDB-lite"/>
    </source>
</evidence>
<dbReference type="SMART" id="SM00320">
    <property type="entry name" value="WD40"/>
    <property type="match status" value="4"/>
</dbReference>
<dbReference type="InterPro" id="IPR001680">
    <property type="entry name" value="WD40_rpt"/>
</dbReference>
<sequence>MKNTDDSKMKAPRLSSLALHPDRSLVATGQVGKDPYICIWDSYTVQTVSILKDVHTHGVAGLAFDSEGQRLASVGLDAKNTVCIWDWQKGKVLATATGHSDRVLKGPISLIFHGIHISKTDWSVVGSNISSSGRYVEMPLQQKEGFLGKTGDLQTILCLSCARDDVTYSGALNGDIYVWKGLTLVRTIQGAHSAGIFSMYACEEGFSTGGRDGCIRLWDNDFKPITKIDLRESDQGYKVPEPLPLIPELPVPEPPPLEPEQPVPEPLLLVPVLPVPEPPPLEPEQPVPEPPPLEPEQPVPEPLLVPERPVSEPLPLIPELPVPEPPPLEPEQPVPEPPPLEPEQPVPEPLLLVLVLPVPEPPPLEPEQPVPEPRSWSVNSQCLNIVPWSVYCQNPTY</sequence>
<evidence type="ECO:0000313" key="6">
    <source>
        <dbReference type="Proteomes" id="UP001176940"/>
    </source>
</evidence>
<evidence type="ECO:0000256" key="2">
    <source>
        <dbReference type="ARBA" id="ARBA00022737"/>
    </source>
</evidence>
<dbReference type="EMBL" id="CAUEEQ010015463">
    <property type="protein sequence ID" value="CAJ0939194.1"/>
    <property type="molecule type" value="Genomic_DNA"/>
</dbReference>
<dbReference type="Proteomes" id="UP001176940">
    <property type="component" value="Unassembled WGS sequence"/>
</dbReference>
<feature type="region of interest" description="Disordered" evidence="3">
    <location>
        <begin position="275"/>
        <end position="346"/>
    </location>
</feature>
<protein>
    <recommendedName>
        <fullName evidence="4">EML-like first beta-propeller domain-containing protein</fullName>
    </recommendedName>
</protein>
<keyword evidence="6" id="KW-1185">Reference proteome</keyword>
<dbReference type="InterPro" id="IPR036322">
    <property type="entry name" value="WD40_repeat_dom_sf"/>
</dbReference>
<evidence type="ECO:0000313" key="5">
    <source>
        <dbReference type="EMBL" id="CAJ0939194.1"/>
    </source>
</evidence>
<name>A0ABN9LJ34_9NEOB</name>
<proteinExistence type="predicted"/>
<dbReference type="SUPFAM" id="SSF50978">
    <property type="entry name" value="WD40 repeat-like"/>
    <property type="match status" value="1"/>
</dbReference>
<organism evidence="5 6">
    <name type="scientific">Ranitomeya imitator</name>
    <name type="common">mimic poison frog</name>
    <dbReference type="NCBI Taxonomy" id="111125"/>
    <lineage>
        <taxon>Eukaryota</taxon>
        <taxon>Metazoa</taxon>
        <taxon>Chordata</taxon>
        <taxon>Craniata</taxon>
        <taxon>Vertebrata</taxon>
        <taxon>Euteleostomi</taxon>
        <taxon>Amphibia</taxon>
        <taxon>Batrachia</taxon>
        <taxon>Anura</taxon>
        <taxon>Neobatrachia</taxon>
        <taxon>Hyloidea</taxon>
        <taxon>Dendrobatidae</taxon>
        <taxon>Dendrobatinae</taxon>
        <taxon>Ranitomeya</taxon>
    </lineage>
</organism>
<keyword evidence="1" id="KW-0853">WD repeat</keyword>
<dbReference type="Pfam" id="PF23409">
    <property type="entry name" value="Beta-prop_EML"/>
    <property type="match status" value="1"/>
</dbReference>
<dbReference type="PANTHER" id="PTHR13720">
    <property type="entry name" value="WD-40 REPEAT PROTEIN"/>
    <property type="match status" value="1"/>
</dbReference>